<keyword evidence="3" id="KW-1185">Reference proteome</keyword>
<feature type="domain" description="Glycosyltransferase 61 catalytic" evidence="1">
    <location>
        <begin position="115"/>
        <end position="288"/>
    </location>
</feature>
<dbReference type="PATRIC" id="fig|1420583.3.peg.1957"/>
<protein>
    <recommendedName>
        <fullName evidence="1">Glycosyltransferase 61 catalytic domain-containing protein</fullName>
    </recommendedName>
</protein>
<sequence length="348" mass="39449">MAEQLFLNWPSNRQIPPMPMLWNDGLTHAIDQNHAVKLDAPSASIWAFEDAQLIGPCIPPVLQSLSDAMKNALFPGYITRKYADQSYTGQFLQGGGEHRTIDTAWTVWNYNCVIYGHFLLEVMPRLLVMRAAHRDNPSLAAIPIILPSNAPSYALKWISLLLPDFHVETKALQDVLTVRRLLIPGWGSRFVYSDVVQDELELLTTPYRQEGIPRKRIFVDRRVQSYRILANSQALQDIAASYGFESISPENLTLEQQIALFASADDVIGEFSSALHNSIFSPAGCRVMAMNYITECQSRIGNFRKQRVGYILPREGPISFDPSIKGERHFEIDPATFERKLNIMLKRQ</sequence>
<dbReference type="Pfam" id="PF04577">
    <property type="entry name" value="Glyco_transf_61"/>
    <property type="match status" value="1"/>
</dbReference>
<comment type="caution">
    <text evidence="2">The sequence shown here is derived from an EMBL/GenBank/DDBJ whole genome shotgun (WGS) entry which is preliminary data.</text>
</comment>
<dbReference type="EMBL" id="JACT01000001">
    <property type="protein sequence ID" value="KMS58850.1"/>
    <property type="molecule type" value="Genomic_DNA"/>
</dbReference>
<dbReference type="GO" id="GO:0016757">
    <property type="term" value="F:glycosyltransferase activity"/>
    <property type="evidence" value="ECO:0007669"/>
    <property type="project" value="InterPro"/>
</dbReference>
<accession>A0A0J8AXE0</accession>
<dbReference type="STRING" id="1420583.V473_09740"/>
<name>A0A0J8AXE0_9SPHN</name>
<evidence type="ECO:0000313" key="2">
    <source>
        <dbReference type="EMBL" id="KMS58850.1"/>
    </source>
</evidence>
<dbReference type="RefSeq" id="WP_066602961.1">
    <property type="nucleotide sequence ID" value="NZ_KQ130434.1"/>
</dbReference>
<organism evidence="2 3">
    <name type="scientific">Sphingobium cupriresistens LL01</name>
    <dbReference type="NCBI Taxonomy" id="1420583"/>
    <lineage>
        <taxon>Bacteria</taxon>
        <taxon>Pseudomonadati</taxon>
        <taxon>Pseudomonadota</taxon>
        <taxon>Alphaproteobacteria</taxon>
        <taxon>Sphingomonadales</taxon>
        <taxon>Sphingomonadaceae</taxon>
        <taxon>Sphingobium</taxon>
    </lineage>
</organism>
<evidence type="ECO:0000313" key="3">
    <source>
        <dbReference type="Proteomes" id="UP000052232"/>
    </source>
</evidence>
<evidence type="ECO:0000259" key="1">
    <source>
        <dbReference type="Pfam" id="PF04577"/>
    </source>
</evidence>
<reference evidence="2 3" key="1">
    <citation type="journal article" date="2015" name="G3 (Bethesda)">
        <title>Insights into Ongoing Evolution of the Hexachlorocyclohexane Catabolic Pathway from Comparative Genomics of Ten Sphingomonadaceae Strains.</title>
        <authorList>
            <person name="Pearce S.L."/>
            <person name="Oakeshott J.G."/>
            <person name="Pandey G."/>
        </authorList>
    </citation>
    <scope>NUCLEOTIDE SEQUENCE [LARGE SCALE GENOMIC DNA]</scope>
    <source>
        <strain evidence="2 3">LL01</strain>
    </source>
</reference>
<dbReference type="AlphaFoldDB" id="A0A0J8AXE0"/>
<dbReference type="Proteomes" id="UP000052232">
    <property type="component" value="Unassembled WGS sequence"/>
</dbReference>
<gene>
    <name evidence="2" type="ORF">V473_09740</name>
</gene>
<dbReference type="InterPro" id="IPR049625">
    <property type="entry name" value="Glyco_transf_61_cat"/>
</dbReference>
<proteinExistence type="predicted"/>